<dbReference type="AlphaFoldDB" id="A0A8S0X6W5"/>
<gene>
    <name evidence="2" type="ORF">DEACI_0140</name>
    <name evidence="1" type="ORF">DEACI_3663</name>
</gene>
<dbReference type="GO" id="GO:0016787">
    <property type="term" value="F:hydrolase activity"/>
    <property type="evidence" value="ECO:0007669"/>
    <property type="project" value="UniProtKB-ARBA"/>
</dbReference>
<protein>
    <submittedName>
        <fullName evidence="1 2">Type I phosphodiesterase / nucleotide pyrophosphatase</fullName>
    </submittedName>
</protein>
<dbReference type="Gene3D" id="3.40.720.10">
    <property type="entry name" value="Alkaline Phosphatase, subunit A"/>
    <property type="match status" value="1"/>
</dbReference>
<dbReference type="EMBL" id="CDGJ01000003">
    <property type="protein sequence ID" value="CEJ05721.1"/>
    <property type="molecule type" value="Genomic_DNA"/>
</dbReference>
<evidence type="ECO:0000313" key="2">
    <source>
        <dbReference type="EMBL" id="CEJ05721.1"/>
    </source>
</evidence>
<keyword evidence="3" id="KW-1185">Reference proteome</keyword>
<dbReference type="InterPro" id="IPR002591">
    <property type="entry name" value="Phosphodiest/P_Trfase"/>
</dbReference>
<evidence type="ECO:0000313" key="3">
    <source>
        <dbReference type="Proteomes" id="UP001071230"/>
    </source>
</evidence>
<dbReference type="InterPro" id="IPR017850">
    <property type="entry name" value="Alkaline_phosphatase_core_sf"/>
</dbReference>
<reference evidence="1" key="2">
    <citation type="submission" date="2020-01" db="EMBL/GenBank/DDBJ databases">
        <authorList>
            <person name="Hornung B."/>
        </authorList>
    </citation>
    <scope>NUCLEOTIDE SEQUENCE</scope>
    <source>
        <strain evidence="1">PacBioINE</strain>
    </source>
</reference>
<dbReference type="KEGG" id="aacx:DEACI_3663"/>
<dbReference type="Proteomes" id="UP001071230">
    <property type="component" value="Unassembled WGS sequence"/>
</dbReference>
<reference evidence="2" key="1">
    <citation type="submission" date="2014-11" db="EMBL/GenBank/DDBJ databases">
        <authorList>
            <person name="Hornung B.V."/>
        </authorList>
    </citation>
    <scope>NUCLEOTIDE SEQUENCE</scope>
    <source>
        <strain evidence="2">INE</strain>
    </source>
</reference>
<dbReference type="SUPFAM" id="SSF53649">
    <property type="entry name" value="Alkaline phosphatase-like"/>
    <property type="match status" value="1"/>
</dbReference>
<dbReference type="EMBL" id="LR746496">
    <property type="protein sequence ID" value="CAA7602840.1"/>
    <property type="molecule type" value="Genomic_DNA"/>
</dbReference>
<dbReference type="Pfam" id="PF01663">
    <property type="entry name" value="Phosphodiest"/>
    <property type="match status" value="1"/>
</dbReference>
<organism evidence="1">
    <name type="scientific">Acididesulfobacillus acetoxydans</name>
    <dbReference type="NCBI Taxonomy" id="1561005"/>
    <lineage>
        <taxon>Bacteria</taxon>
        <taxon>Bacillati</taxon>
        <taxon>Bacillota</taxon>
        <taxon>Clostridia</taxon>
        <taxon>Eubacteriales</taxon>
        <taxon>Peptococcaceae</taxon>
        <taxon>Acididesulfobacillus</taxon>
    </lineage>
</organism>
<evidence type="ECO:0000313" key="1">
    <source>
        <dbReference type="EMBL" id="CAA7602840.1"/>
    </source>
</evidence>
<dbReference type="PANTHER" id="PTHR10151">
    <property type="entry name" value="ECTONUCLEOTIDE PYROPHOSPHATASE/PHOSPHODIESTERASE"/>
    <property type="match status" value="1"/>
</dbReference>
<proteinExistence type="predicted"/>
<accession>A0A8S0X6W5</accession>
<dbReference type="Proteomes" id="UP000836597">
    <property type="component" value="Chromosome"/>
</dbReference>
<sequence length="515" mass="57609">MVSAAGLGLGGFRERESCNVKKLILFVIDSLHPVILGRTLSEGNAPALRFLARNGEYFQKVVSCFPTMTPVAMSSIITGRPPDQHEVPGFIWYNEKISQIVDYGATWQSLLKLGPDRVIRNLLKRLNEEHLSPEISTLYEKLEEKGLTTGNINFFIHRGVQEYITRIPLLMSLATGFRLYKEKVCGPKVLTLGSLTHPVLGKRPFFPHNGIFHRFGFNDIYSGRMASQIIEAGQQPDFLMVYFPDNDKHSHQKGPWRTGASIERADRQVAAVLNALGPWEKALEENVIIVTGDHAQTTVGLGNEYLIDLDRALRPFKRLKATEKEEDKTKEIAICPNERMAFIYILGQRKRVLPQLLEILARDPRNAQIAWKTRHKQYAVLQGGTEKRLHFYPGGPYRDVYGQTWGFEGKLEVVDAQLGPDGVLTFGQYPDAFSRLSSSLEARKGSRIVLSARSGYEYFAEGGPIHPGGGSHGSLEQEDSIVPMIIAGTGQTLENPRITDLYGFIVKHFGFAGTN</sequence>
<name>A0A8S0X6W5_9FIRM</name>
<dbReference type="PANTHER" id="PTHR10151:SF120">
    <property type="entry name" value="BIS(5'-ADENOSYL)-TRIPHOSPHATASE"/>
    <property type="match status" value="1"/>
</dbReference>